<proteinExistence type="predicted"/>
<dbReference type="AlphaFoldDB" id="A0ABD0UM38"/>
<keyword evidence="2" id="KW-1185">Reference proteome</keyword>
<dbReference type="Proteomes" id="UP001552299">
    <property type="component" value="Unassembled WGS sequence"/>
</dbReference>
<accession>A0ABD0UM38</accession>
<organism evidence="1 2">
    <name type="scientific">Dendrobium thyrsiflorum</name>
    <name type="common">Pinecone-like raceme dendrobium</name>
    <name type="synonym">Orchid</name>
    <dbReference type="NCBI Taxonomy" id="117978"/>
    <lineage>
        <taxon>Eukaryota</taxon>
        <taxon>Viridiplantae</taxon>
        <taxon>Streptophyta</taxon>
        <taxon>Embryophyta</taxon>
        <taxon>Tracheophyta</taxon>
        <taxon>Spermatophyta</taxon>
        <taxon>Magnoliopsida</taxon>
        <taxon>Liliopsida</taxon>
        <taxon>Asparagales</taxon>
        <taxon>Orchidaceae</taxon>
        <taxon>Epidendroideae</taxon>
        <taxon>Malaxideae</taxon>
        <taxon>Dendrobiinae</taxon>
        <taxon>Dendrobium</taxon>
    </lineage>
</organism>
<dbReference type="EMBL" id="JANQDX010000015">
    <property type="protein sequence ID" value="KAL0911426.1"/>
    <property type="molecule type" value="Genomic_DNA"/>
</dbReference>
<evidence type="ECO:0000313" key="1">
    <source>
        <dbReference type="EMBL" id="KAL0911426.1"/>
    </source>
</evidence>
<protein>
    <submittedName>
        <fullName evidence="1">Uncharacterized protein</fullName>
    </submittedName>
</protein>
<name>A0ABD0UM38_DENTH</name>
<evidence type="ECO:0000313" key="2">
    <source>
        <dbReference type="Proteomes" id="UP001552299"/>
    </source>
</evidence>
<sequence>MFNQKLNDRYLKLQKQRISDNELDPSLVDDLQSHDKWITPKGVDVSEVEAEEETHVNENNEVITVDIERTNNMLTYIGDKETNIINEENFEYDFDINYEDSFEDNQSKDETALGLDPNGVFYF</sequence>
<gene>
    <name evidence="1" type="ORF">M5K25_019566</name>
</gene>
<reference evidence="1 2" key="1">
    <citation type="journal article" date="2024" name="Plant Biotechnol. J.">
        <title>Dendrobium thyrsiflorum genome and its molecular insights into genes involved in important horticultural traits.</title>
        <authorList>
            <person name="Chen B."/>
            <person name="Wang J.Y."/>
            <person name="Zheng P.J."/>
            <person name="Li K.L."/>
            <person name="Liang Y.M."/>
            <person name="Chen X.F."/>
            <person name="Zhang C."/>
            <person name="Zhao X."/>
            <person name="He X."/>
            <person name="Zhang G.Q."/>
            <person name="Liu Z.J."/>
            <person name="Xu Q."/>
        </authorList>
    </citation>
    <scope>NUCLEOTIDE SEQUENCE [LARGE SCALE GENOMIC DNA]</scope>
    <source>
        <strain evidence="1">GZMU011</strain>
    </source>
</reference>
<comment type="caution">
    <text evidence="1">The sequence shown here is derived from an EMBL/GenBank/DDBJ whole genome shotgun (WGS) entry which is preliminary data.</text>
</comment>